<reference evidence="2 3" key="1">
    <citation type="submission" date="2023-10" db="EMBL/GenBank/DDBJ databases">
        <title>Draft genome sequence of Xylaria bambusicola isolate GMP-LS, the root and basal stem rot pathogen of sugarcane in Indonesia.</title>
        <authorList>
            <person name="Selvaraj P."/>
            <person name="Muralishankar V."/>
            <person name="Muruganantham S."/>
            <person name="Sp S."/>
            <person name="Haryani S."/>
            <person name="Lau K.J.X."/>
            <person name="Naqvi N.I."/>
        </authorList>
    </citation>
    <scope>NUCLEOTIDE SEQUENCE [LARGE SCALE GENOMIC DNA]</scope>
    <source>
        <strain evidence="2">GMP-LS</strain>
    </source>
</reference>
<dbReference type="EMBL" id="JAWHQM010000035">
    <property type="protein sequence ID" value="KAK5633800.1"/>
    <property type="molecule type" value="Genomic_DNA"/>
</dbReference>
<name>A0AAN7Z1Q0_9PEZI</name>
<accession>A0AAN7Z1Q0</accession>
<evidence type="ECO:0000313" key="2">
    <source>
        <dbReference type="EMBL" id="KAK5633800.1"/>
    </source>
</evidence>
<keyword evidence="3" id="KW-1185">Reference proteome</keyword>
<protein>
    <submittedName>
        <fullName evidence="2">Uncharacterized protein</fullName>
    </submittedName>
</protein>
<gene>
    <name evidence="2" type="ORF">RRF57_009513</name>
</gene>
<organism evidence="2 3">
    <name type="scientific">Xylaria bambusicola</name>
    <dbReference type="NCBI Taxonomy" id="326684"/>
    <lineage>
        <taxon>Eukaryota</taxon>
        <taxon>Fungi</taxon>
        <taxon>Dikarya</taxon>
        <taxon>Ascomycota</taxon>
        <taxon>Pezizomycotina</taxon>
        <taxon>Sordariomycetes</taxon>
        <taxon>Xylariomycetidae</taxon>
        <taxon>Xylariales</taxon>
        <taxon>Xylariaceae</taxon>
        <taxon>Xylaria</taxon>
    </lineage>
</organism>
<sequence>MPEKATVLSALTPPTTAPLAVAVDAISRTTRVFAPVRWASTAKYLGPVGGGIHISSSQTPTHVNSELRYRLTARNTVSTESKVMVLTSFAKSIILESTDLRSPEEPEISMRLGKSMLPPRERS</sequence>
<proteinExistence type="predicted"/>
<dbReference type="Proteomes" id="UP001305414">
    <property type="component" value="Unassembled WGS sequence"/>
</dbReference>
<feature type="region of interest" description="Disordered" evidence="1">
    <location>
        <begin position="104"/>
        <end position="123"/>
    </location>
</feature>
<evidence type="ECO:0000256" key="1">
    <source>
        <dbReference type="SAM" id="MobiDB-lite"/>
    </source>
</evidence>
<evidence type="ECO:0000313" key="3">
    <source>
        <dbReference type="Proteomes" id="UP001305414"/>
    </source>
</evidence>
<comment type="caution">
    <text evidence="2">The sequence shown here is derived from an EMBL/GenBank/DDBJ whole genome shotgun (WGS) entry which is preliminary data.</text>
</comment>
<dbReference type="AlphaFoldDB" id="A0AAN7Z1Q0"/>